<evidence type="ECO:0000313" key="3">
    <source>
        <dbReference type="EMBL" id="MFC4263542.1"/>
    </source>
</evidence>
<comment type="caution">
    <text evidence="3">The sequence shown here is derived from an EMBL/GenBank/DDBJ whole genome shotgun (WGS) entry which is preliminary data.</text>
</comment>
<reference evidence="4" key="1">
    <citation type="journal article" date="2019" name="Int. J. Syst. Evol. Microbiol.">
        <title>The Global Catalogue of Microorganisms (GCM) 10K type strain sequencing project: providing services to taxonomists for standard genome sequencing and annotation.</title>
        <authorList>
            <consortium name="The Broad Institute Genomics Platform"/>
            <consortium name="The Broad Institute Genome Sequencing Center for Infectious Disease"/>
            <person name="Wu L."/>
            <person name="Ma J."/>
        </authorList>
    </citation>
    <scope>NUCLEOTIDE SEQUENCE [LARGE SCALE GENOMIC DNA]</scope>
    <source>
        <strain evidence="4">CECT 8289</strain>
    </source>
</reference>
<dbReference type="Gene3D" id="1.10.287.110">
    <property type="entry name" value="DnaJ domain"/>
    <property type="match status" value="1"/>
</dbReference>
<dbReference type="EMBL" id="JBHSCZ010000002">
    <property type="protein sequence ID" value="MFC4263542.1"/>
    <property type="molecule type" value="Genomic_DNA"/>
</dbReference>
<dbReference type="RefSeq" id="WP_379710254.1">
    <property type="nucleotide sequence ID" value="NZ_JBHSCZ010000002.1"/>
</dbReference>
<dbReference type="SUPFAM" id="SSF46565">
    <property type="entry name" value="Chaperone J-domain"/>
    <property type="match status" value="1"/>
</dbReference>
<accession>A0ABV8QUZ3</accession>
<dbReference type="Proteomes" id="UP001595907">
    <property type="component" value="Unassembled WGS sequence"/>
</dbReference>
<name>A0ABV8QUZ3_9BACT</name>
<proteinExistence type="predicted"/>
<sequence length="351" mass="40719">MNNNNTPLNTEVNQPNNLPIIVITQTHNKKDTLLEKEIKKFNHYIESIYEYEQEAKRIAFEKAQLDTLVRQKIVPQLVAIAQSKVKLVQHAQNIITQQRKIPKAIHENFIVFAIAMLSDTVNYSEAARNLYNEFVTQQAQLLSTKQQKVKEKNKQKQQHNSTQYANNENETVENETIHDNTAYYDIIKETTAAPNTTIKDLYKTLAKMLHPDMEQDVAKKKQKEALMQQLTAARDAEDLLAMLQLQQQANVLNAVVDTQSFFSIDKLKAFNKVLRHKLLQLKNDVDEHIFGQAWRKATHTSKRKKVTTPHDNVNKELKDLKRIKKSLEDDIKNIHDIDDVEFMLMGFISDF</sequence>
<evidence type="ECO:0000313" key="4">
    <source>
        <dbReference type="Proteomes" id="UP001595907"/>
    </source>
</evidence>
<feature type="coiled-coil region" evidence="1">
    <location>
        <begin position="310"/>
        <end position="337"/>
    </location>
</feature>
<dbReference type="InterPro" id="IPR036869">
    <property type="entry name" value="J_dom_sf"/>
</dbReference>
<evidence type="ECO:0008006" key="5">
    <source>
        <dbReference type="Google" id="ProtNLM"/>
    </source>
</evidence>
<feature type="region of interest" description="Disordered" evidence="2">
    <location>
        <begin position="146"/>
        <end position="174"/>
    </location>
</feature>
<protein>
    <recommendedName>
        <fullName evidence="5">J domain-containing protein</fullName>
    </recommendedName>
</protein>
<evidence type="ECO:0000256" key="1">
    <source>
        <dbReference type="SAM" id="Coils"/>
    </source>
</evidence>
<keyword evidence="1" id="KW-0175">Coiled coil</keyword>
<organism evidence="3 4">
    <name type="scientific">Ferruginibacter yonginensis</name>
    <dbReference type="NCBI Taxonomy" id="1310416"/>
    <lineage>
        <taxon>Bacteria</taxon>
        <taxon>Pseudomonadati</taxon>
        <taxon>Bacteroidota</taxon>
        <taxon>Chitinophagia</taxon>
        <taxon>Chitinophagales</taxon>
        <taxon>Chitinophagaceae</taxon>
        <taxon>Ferruginibacter</taxon>
    </lineage>
</organism>
<evidence type="ECO:0000256" key="2">
    <source>
        <dbReference type="SAM" id="MobiDB-lite"/>
    </source>
</evidence>
<keyword evidence="4" id="KW-1185">Reference proteome</keyword>
<gene>
    <name evidence="3" type="ORF">ACFOWM_11665</name>
</gene>